<evidence type="ECO:0000259" key="2">
    <source>
        <dbReference type="Pfam" id="PF08327"/>
    </source>
</evidence>
<evidence type="ECO:0000313" key="4">
    <source>
        <dbReference type="Proteomes" id="UP000219546"/>
    </source>
</evidence>
<gene>
    <name evidence="3" type="ORF">SAMN05877753_102756</name>
</gene>
<comment type="similarity">
    <text evidence="1">Belongs to the AHA1 family.</text>
</comment>
<sequence length="153" mass="17296">MNKHFATHDTFVIEKSYNAPPKRVFAAWADPAAKAKWFPKADEFDFRVGGREYNQGGPKGGPVYTFDACYQEIVPDQRIVYSYTMDLDETRISVSVTTVEFKHAEAGTQLIYTEQGVLLDGHDTAAQREHGTKIMLDKLGEYLQKESSVVKNQ</sequence>
<evidence type="ECO:0000313" key="3">
    <source>
        <dbReference type="EMBL" id="SNX68841.1"/>
    </source>
</evidence>
<name>A0A285CMU9_9BACI</name>
<dbReference type="Gene3D" id="3.30.530.20">
    <property type="match status" value="1"/>
</dbReference>
<dbReference type="EMBL" id="OAOP01000002">
    <property type="protein sequence ID" value="SNX68841.1"/>
    <property type="molecule type" value="Genomic_DNA"/>
</dbReference>
<accession>A0A285CMU9</accession>
<dbReference type="CDD" id="cd08900">
    <property type="entry name" value="SRPBCC_CalC_Aha1-like_7"/>
    <property type="match status" value="1"/>
</dbReference>
<proteinExistence type="inferred from homology"/>
<dbReference type="RefSeq" id="WP_097157905.1">
    <property type="nucleotide sequence ID" value="NZ_JBEPMQ010000001.1"/>
</dbReference>
<dbReference type="InterPro" id="IPR023393">
    <property type="entry name" value="START-like_dom_sf"/>
</dbReference>
<keyword evidence="4" id="KW-1185">Reference proteome</keyword>
<dbReference type="Proteomes" id="UP000219546">
    <property type="component" value="Unassembled WGS sequence"/>
</dbReference>
<organism evidence="3 4">
    <name type="scientific">Bacillus oleivorans</name>
    <dbReference type="NCBI Taxonomy" id="1448271"/>
    <lineage>
        <taxon>Bacteria</taxon>
        <taxon>Bacillati</taxon>
        <taxon>Bacillota</taxon>
        <taxon>Bacilli</taxon>
        <taxon>Bacillales</taxon>
        <taxon>Bacillaceae</taxon>
        <taxon>Bacillus</taxon>
    </lineage>
</organism>
<feature type="domain" description="Activator of Hsp90 ATPase homologue 1/2-like C-terminal" evidence="2">
    <location>
        <begin position="18"/>
        <end position="143"/>
    </location>
</feature>
<evidence type="ECO:0000256" key="1">
    <source>
        <dbReference type="ARBA" id="ARBA00006817"/>
    </source>
</evidence>
<dbReference type="AlphaFoldDB" id="A0A285CMU9"/>
<protein>
    <submittedName>
        <fullName evidence="3">Uncharacterized protein YndB with AHSA1/START domain</fullName>
    </submittedName>
</protein>
<dbReference type="Pfam" id="PF08327">
    <property type="entry name" value="AHSA1"/>
    <property type="match status" value="1"/>
</dbReference>
<dbReference type="SUPFAM" id="SSF55961">
    <property type="entry name" value="Bet v1-like"/>
    <property type="match status" value="1"/>
</dbReference>
<dbReference type="InterPro" id="IPR013538">
    <property type="entry name" value="ASHA1/2-like_C"/>
</dbReference>
<dbReference type="OrthoDB" id="9803476at2"/>
<reference evidence="3 4" key="1">
    <citation type="submission" date="2017-08" db="EMBL/GenBank/DDBJ databases">
        <authorList>
            <person name="de Groot N.N."/>
        </authorList>
    </citation>
    <scope>NUCLEOTIDE SEQUENCE [LARGE SCALE GENOMIC DNA]</scope>
    <source>
        <strain evidence="3 4">JC228</strain>
    </source>
</reference>